<dbReference type="RefSeq" id="WP_106063631.1">
    <property type="nucleotide sequence ID" value="NZ_PVXO01000044.1"/>
</dbReference>
<dbReference type="AlphaFoldDB" id="A0A2T0B3T3"/>
<organism evidence="3 4">
    <name type="scientific">Clostridium liquoris</name>
    <dbReference type="NCBI Taxonomy" id="1289519"/>
    <lineage>
        <taxon>Bacteria</taxon>
        <taxon>Bacillati</taxon>
        <taxon>Bacillota</taxon>
        <taxon>Clostridia</taxon>
        <taxon>Eubacteriales</taxon>
        <taxon>Clostridiaceae</taxon>
        <taxon>Clostridium</taxon>
    </lineage>
</organism>
<feature type="domain" description="Siphovirus-type tail component RIFT-related" evidence="1">
    <location>
        <begin position="9"/>
        <end position="137"/>
    </location>
</feature>
<gene>
    <name evidence="3" type="ORF">CLLI_15210</name>
</gene>
<dbReference type="InterPro" id="IPR054738">
    <property type="entry name" value="Siphovirus-type_tail_C"/>
</dbReference>
<sequence length="296" mass="33840">MEKVVITNINGESITLGNQSPYYLEIIDGVSNIPVTIENQKAPKQDGSTYIDNTLEGRAISIEGMIVTRKNPHEVLDCRRKMERVLNPKLGEVSISYYHKEDVIREIKGIPENTPIFPNGNGNKGIYYQKYLINLYCHHPFWKDKESTKEEAAIWRGEFEFPLEMSMDTGIQMGFREPSLIVNLYNPGDISCGMEVRFKALATVVNPMLYNVSTREYIKINKSLASGEILTVTTHFSNKRIESYKDGVTANAFNWIDLDSTFLQLEPKDNLLRYDADEGLDNLEIDIYYNPEYLGV</sequence>
<dbReference type="OrthoDB" id="2079081at2"/>
<dbReference type="InterPro" id="IPR008841">
    <property type="entry name" value="Siphovirus-type_tail_N"/>
</dbReference>
<proteinExistence type="predicted"/>
<dbReference type="Gene3D" id="2.40.30.200">
    <property type="match status" value="1"/>
</dbReference>
<dbReference type="Pfam" id="PF22768">
    <property type="entry name" value="SPP1_Dit"/>
    <property type="match status" value="1"/>
</dbReference>
<comment type="caution">
    <text evidence="3">The sequence shown here is derived from an EMBL/GenBank/DDBJ whole genome shotgun (WGS) entry which is preliminary data.</text>
</comment>
<protein>
    <submittedName>
        <fullName evidence="3">Phage tail protein</fullName>
    </submittedName>
</protein>
<evidence type="ECO:0000313" key="4">
    <source>
        <dbReference type="Proteomes" id="UP000239706"/>
    </source>
</evidence>
<name>A0A2T0B3T3_9CLOT</name>
<accession>A0A2T0B3T3</accession>
<keyword evidence="4" id="KW-1185">Reference proteome</keyword>
<evidence type="ECO:0000259" key="1">
    <source>
        <dbReference type="Pfam" id="PF05709"/>
    </source>
</evidence>
<dbReference type="EMBL" id="PVXO01000044">
    <property type="protein sequence ID" value="PRR78437.1"/>
    <property type="molecule type" value="Genomic_DNA"/>
</dbReference>
<dbReference type="Proteomes" id="UP000239706">
    <property type="component" value="Unassembled WGS sequence"/>
</dbReference>
<evidence type="ECO:0000259" key="2">
    <source>
        <dbReference type="Pfam" id="PF22768"/>
    </source>
</evidence>
<dbReference type="Pfam" id="PF05709">
    <property type="entry name" value="Sipho_tail"/>
    <property type="match status" value="1"/>
</dbReference>
<reference evidence="3 4" key="1">
    <citation type="submission" date="2018-03" db="EMBL/GenBank/DDBJ databases">
        <title>Genome sequence of Clostridium liquoris DSM 100320.</title>
        <authorList>
            <person name="Poehlein A."/>
            <person name="Daniel R."/>
        </authorList>
    </citation>
    <scope>NUCLEOTIDE SEQUENCE [LARGE SCALE GENOMIC DNA]</scope>
    <source>
        <strain evidence="3 4">DSM 100320</strain>
    </source>
</reference>
<evidence type="ECO:0000313" key="3">
    <source>
        <dbReference type="EMBL" id="PRR78437.1"/>
    </source>
</evidence>
<feature type="domain" description="Siphovirus-type tail component C-terminal" evidence="2">
    <location>
        <begin position="189"/>
        <end position="293"/>
    </location>
</feature>